<organism evidence="2 3">
    <name type="scientific">Vibrio caribbeanicus ATCC BAA-2122</name>
    <dbReference type="NCBI Taxonomy" id="796620"/>
    <lineage>
        <taxon>Bacteria</taxon>
        <taxon>Pseudomonadati</taxon>
        <taxon>Pseudomonadota</taxon>
        <taxon>Gammaproteobacteria</taxon>
        <taxon>Vibrionales</taxon>
        <taxon>Vibrionaceae</taxon>
        <taxon>Vibrio</taxon>
    </lineage>
</organism>
<comment type="caution">
    <text evidence="2">The sequence shown here is derived from an EMBL/GenBank/DDBJ whole genome shotgun (WGS) entry which is preliminary data.</text>
</comment>
<proteinExistence type="predicted"/>
<feature type="signal peptide" evidence="1">
    <location>
        <begin position="1"/>
        <end position="19"/>
    </location>
</feature>
<accession>E3BEA5</accession>
<evidence type="ECO:0000313" key="3">
    <source>
        <dbReference type="Proteomes" id="UP000002943"/>
    </source>
</evidence>
<name>E3BEA5_9VIBR</name>
<protein>
    <recommendedName>
        <fullName evidence="4">Lipoprotein</fullName>
    </recommendedName>
</protein>
<sequence length="203" mass="21493">MFKTTLVSCALLLTSTCYASSELLSASMLQDVASQSSPEIQASLEANPNLLTGLAARVNLAYKTAHRGNQSSINAASSMVTSYISSQKYAYRMPSSLSGMNDCSVELALSQMAAQDALNTITNYNLSRYAPEDNLPPGSRYNAMDIIAGVLQGAMIAGVGGITADQVAIGTYKVCNDSSQKALSYMTTITNLTNTLFNAIVQE</sequence>
<dbReference type="EMBL" id="AEIU01000002">
    <property type="protein sequence ID" value="EFP98522.1"/>
    <property type="molecule type" value="Genomic_DNA"/>
</dbReference>
<feature type="chain" id="PRO_5003167251" description="Lipoprotein" evidence="1">
    <location>
        <begin position="20"/>
        <end position="203"/>
    </location>
</feature>
<keyword evidence="1" id="KW-0732">Signal</keyword>
<keyword evidence="3" id="KW-1185">Reference proteome</keyword>
<dbReference type="RefSeq" id="WP_009599194.1">
    <property type="nucleotide sequence ID" value="NZ_AEIU01000002.1"/>
</dbReference>
<evidence type="ECO:0000256" key="1">
    <source>
        <dbReference type="SAM" id="SignalP"/>
    </source>
</evidence>
<dbReference type="AlphaFoldDB" id="E3BEA5"/>
<reference evidence="2 3" key="1">
    <citation type="journal article" date="2012" name="Int. J. Syst. Evol. Microbiol.">
        <title>Vibrio caribbeanicus sp. nov., isolated from the marine sponge Scleritoderma cyanea.</title>
        <authorList>
            <person name="Hoffmann M."/>
            <person name="Monday S.R."/>
            <person name="Allard M.W."/>
            <person name="Strain E.A."/>
            <person name="Whittaker P."/>
            <person name="Naum M."/>
            <person name="McCarthy P.J."/>
            <person name="Lopez J.V."/>
            <person name="Fischer M."/>
            <person name="Brown E.W."/>
        </authorList>
    </citation>
    <scope>NUCLEOTIDE SEQUENCE [LARGE SCALE GENOMIC DNA]</scope>
    <source>
        <strain evidence="2 3">ATCC BAA-2122</strain>
    </source>
</reference>
<dbReference type="STRING" id="796620.VIBC2010_08243"/>
<evidence type="ECO:0008006" key="4">
    <source>
        <dbReference type="Google" id="ProtNLM"/>
    </source>
</evidence>
<gene>
    <name evidence="2" type="ORF">VIBC2010_08243</name>
</gene>
<evidence type="ECO:0000313" key="2">
    <source>
        <dbReference type="EMBL" id="EFP98522.1"/>
    </source>
</evidence>
<dbReference type="Proteomes" id="UP000002943">
    <property type="component" value="Unassembled WGS sequence"/>
</dbReference>